<dbReference type="PANTHER" id="PTHR19229">
    <property type="entry name" value="ATP-BINDING CASSETTE TRANSPORTER SUBFAMILY A ABCA"/>
    <property type="match status" value="1"/>
</dbReference>
<keyword evidence="9" id="KW-0445">Lipid transport</keyword>
<keyword evidence="4" id="KW-0677">Repeat</keyword>
<gene>
    <name evidence="15" type="primary">ABCA13</name>
</gene>
<evidence type="ECO:0000256" key="7">
    <source>
        <dbReference type="ARBA" id="ARBA00022967"/>
    </source>
</evidence>
<feature type="transmembrane region" description="Helical" evidence="12">
    <location>
        <begin position="3743"/>
        <end position="3769"/>
    </location>
</feature>
<feature type="transmembrane region" description="Helical" evidence="12">
    <location>
        <begin position="3781"/>
        <end position="3801"/>
    </location>
</feature>
<dbReference type="OrthoDB" id="9833608at2759"/>
<dbReference type="SUPFAM" id="SSF52540">
    <property type="entry name" value="P-loop containing nucleoside triphosphate hydrolases"/>
    <property type="match status" value="2"/>
</dbReference>
<dbReference type="InterPro" id="IPR003439">
    <property type="entry name" value="ABC_transporter-like_ATP-bd"/>
</dbReference>
<dbReference type="CDD" id="cd03263">
    <property type="entry name" value="ABC_subfamily_A"/>
    <property type="match status" value="2"/>
</dbReference>
<dbReference type="GO" id="GO:0140359">
    <property type="term" value="F:ABC-type transporter activity"/>
    <property type="evidence" value="ECO:0007669"/>
    <property type="project" value="InterPro"/>
</dbReference>
<keyword evidence="6 15" id="KW-0067">ATP-binding</keyword>
<dbReference type="GO" id="GO:0005524">
    <property type="term" value="F:ATP binding"/>
    <property type="evidence" value="ECO:0007669"/>
    <property type="project" value="UniProtKB-KW"/>
</dbReference>
<protein>
    <submittedName>
        <fullName evidence="15">LOW QUALITY PROTEIN: ATP-binding cassette sub-family A member 13</fullName>
    </submittedName>
</protein>
<dbReference type="PANTHER" id="PTHR19229:SF113">
    <property type="entry name" value="ATP-BINDING CASSETTE SUB-FAMILY A MEMBER 13"/>
    <property type="match status" value="1"/>
</dbReference>
<dbReference type="Proteomes" id="UP000261680">
    <property type="component" value="Unplaced"/>
</dbReference>
<sequence length="5157" mass="579342">MRARPSPGSADISPGFSGFLTESRRKGMGPAERQFGALLWKNWLCRLRHPVLSLAEFFWPCILFMILTVLRFQEPPRHRDNCFLQARDLPSRGVFPFVQALLCNTGSACRNMSYAGPMERHLRSSRFRAAAGRHEKVKDLAFLEEIQDLAEELWEILDKAKILQELWARRSKAPDSSPSSSFLAMDLNKTEEVISKLEKLHQQPHIWNFLLLLPRLYANDIRVGDRIRGGTQLLQAALNSLATLEELDWLPLNHTFSTVSEIVLNVTISMLTFLQEHGVGAAESRYNLSLQELVWDPQKVQADLKSQFGFDELRAEQILNYSAELQEIPTEGALERMVCSVLSQTSEDEADQVGHPGDCRPRWSAATAYLVHAVSWLQVYKQVFHQRQKGRELQQVLEGAARSLEALGHPFAEDWEPRQVLEALPAALRILSDSVAPDGPTGSHPSPKTLLHLQKLENVLRDLPPWPALKRLLLLLGALRNAIAQNLLFVQEVITCLERSAHSSELGGPDAPQPEDTFFRWKQVNRAQGSKSAVLREHSGSSCSLQLCPCWELCWQNCRQRGPVFEEPCLLLKFGLPHLSGCGSPALGERAQASLSHPSCSPSPFSSWRRMLRTGVEMPACLGGRLSCVVGPGVWEGLWGLTCPHDSSNKTSVLNKLQRSAEDADRLLQEVITGHTDGPVLGLEGFLGWQEVEAQLADVGLSCRRLSEWLRAATSPGDLDPAGDCTDPLIAALVFHTLGEVQLSLEETSYWKDFTGFIRKTCELVRYANVQGSVQNGQSAFSEESPCYEENMDWEVITDNYFTFLSNLLKSPAASISRVLNSTKELLMMEKKLQSLEDEEIDFFLSFVEFLEKLLPDPFDSPSVPKFHDLPPLTETLLNTSHLWANHLRSLGSDPSATDIQKLLEFGKAVIDKIETLERLWIKNESNNILRFMELVLSEIDPKLLELWMNGISKRERVNLETLSTLLNFSVPEDERVFSKSLNFSQLFHSDWPRSLAVEMDFVHLSETVISSLYEFGFLKEGQVSAALDTVYAIRNASELFSALSEHERREVDRILTQIYLNVFQDNDSALLLKIYSSCFQYIYKFLSIPSTESLLSFLAQTSEHILDIIKQFNFQNIGKAFAFLYETIGALEGLSEGSYCQQLLSTFKYLEFQAQSLMSTEGPELEVVHATLTGLKQLLIVDEDFRISVFQYMSQLFNGSVGALSDNECFALDNKSISSVNYSIHRGSPFILPWAQILSNLSANSSAFNELMAVHCTVAWLHMWTEIWGSVSQIFQFDMNIFTPLHVGLTQLLGELESDVKISKSCQGMFPTHRPARLLLNLFKNVTQADGFHDWDDFLALRDLWVVLGDALVRVKSLSPDRVGKSLFTMETALRQLKTFPFNTNASREFFYSLLDVFTELSDTSAYIDRNVGLINHFLSNNVTDYGVKFESVITKLRETMLLLQNVSHDQDVLSCAGIFKNVTEFILEDDSLHINISQRTLRILAVLNSTFSSEDTISRLKGCIAWVDIMNRLYTIYNSSVIHGYPQGNWRSFRAVEDKINSTLKLVAWVLNIKGPHCTLNKSDINCVNSVLKNVTDFLNAMLTEVFEKEKVPKFEILLTLLNDSTNQVRMIINNLTRDFDLVSQSNWTRFTELILRPVELSDDVPGHFTELWLHLVALGKEIQKLMKGISIHILENDSSSTPEKFLNLFATSPKEKDVNRLGSSLYHLASYLVSNFSQDLQNPPQIIPHKIMNAVGLGVQLMRDVFNSLAPSVLRNIPQDLGDTQVFRKVASLLRTLKKTDIDLLVDQLEQMSESLTEFFKNISSLGTGSLGTNLLVGLMEKFVDSSHSWNVNHLLKFSRLFPKDDVDVVVDMYYVLPHAVRLLQGGVDKNITEVLKDVYNFTLRHGISISNVTKEDFAVVIKTLLDAVELISEKPEILSDAFTCLPVVWCWNHTTSGFRQNPKLEACKSHELSSSSFYSEVASLLDHLHLSPPGEGLQCVDEGSQKEITRKMVCVIRELVDWTSLLLELSEVFHVKISLVKTMQEFWHKVLPFVPSSENQSNGSISELCPSSPIKQIASQIIAKLKNVNFTKIPLDENIVDTLASLNKILNISEGTEASVQNKISLNFEEIMKFPSGARHPENSTRSLDSPFVMFLDPNLTGSSLEAPSSFTEKRAVTYNSSYFEELGLELEQIMTDPSHDFPIRPLLSEIIKDIQTINSETLQNVTLQLAHFFKSLGSSSLKTAEIIEDFLLVVKNWLRKRAKEDDSRMIQTLFLLTANESLTDLALLTKDIATFWGLLKTSSREGNFDVTHLTQLLSQEQLTNFSFVRFLFESFLVNLISKLAGSSPEAASNASDTDLHIMNLLTLNQTQSENGESIILPPRSIVDFMQQFLETFFSFLLEENSETRISLLLKAFHKDIIAELSFVPKDKILEILTLDQFLTTSKEDRLMSIFSGLKETLNHLIKSSFILDNGKFYFDHHRGLKFMRDFFNALLRETPGKNKTENNSEFLVVVSQLLSHTNSSEDLLQLSHNLRSALLLVRESSTELARLIDVLVNSPHKGFRDLYPILREVILSNLTDLLSFINNSFPLRNRATLDITKRLLGVISKAGGESGAPRPLLEMSDTLTMLVRDIAEMRDLCTSVTSAVELVGLATKVARKMATIFETHPISNTNDTMKFFDSLYSVLRQSVRNVVSEMSTLKNVDHFIPENISDLLTSFLDLAFGMIGVKPSISQDSDIVNVSSSTFSYVNQSKDFSDILKEIAEFLTSVKGSLGPMEQLVVAFNNGTQIFAMDSVNVWEEILDCLVPINNIINQIDFLHPNLPIQSYPQDIMWERTQGVIPFGDEMLSQDGMQTGTYLRTLIDLTLEAIWNDLEKDDWNVFNLLLTLAQHPDNLSKATETAGEVSGGRGDLSGALFSNISLVQNVTHQQLGEAVQIVLRRMALLRKELPLNDSQWVNSTRTLFQPIFESFINAATGKTVTLGKEERTKKVMADFPYILEPLSSFEQFLKGFTALMEHWQEVPLMDQSVEMCQIFQQFHKPPEAIVTLQKVVVLVLRVFVIFAENPSLTKDTLCAALSCKQGGTRRLLLPALQGAAMMHDHYQEIQKMWSSPLQLNCEGLSRNLSSSLESFKSSLEHTTERDCECQPLSDLARRRVHTLAQSLEKTWLSGSPVLTFLSNFTVTEDVKVKDLMQNISKLTHELRSSINISDETIHSILEASISRSQVLSNALTVALSGRCDADVLRLLLALPEDQKSWLAAKELCGLPGPQVYSLIVSMTQNMNLRNVIYKALMPLEAHGALSSLLDVVSRLSHLLAKAGHVLEYLPEFLHAYKITALLDMPDFQQVCHGQARSSAFGSFQFVMKKFCKEQASFFSGSNSFINLPRINELLGEDKEKFNIPESSTPFCLNLYQEILQSPNGALVWSFLKPILHGKILYTPNTPEIHEVIQKANYTFHFMDKLKTLTETLLKMSSVFQSGGSGQMLSQLQEALRNKFIRNFIESQLHIDVDKLTEKLHTYGGKLDKMFAHGGAGRILFLGRVLVNLSSCVVLDRFQALESVASLEVKARELMRQNSFLASIIFNTSLAGRNLGARSLQLPPHVTYTIRTSVLYSMRTDLVKNPSWKFHPQSLPADGFKYNYIFVPLQDMIERAIISVQTGQEAVEPAAQTQAIPYPCHTRDLFLNNVGFFFPLIMMLTWMVSVASMVRKLVYEREIQIEEYMRMMGVHPTVFFLAWFLENMAMLALSSAALAVILKASGIFAHSDACLIFLFLLDFAVSVVMLSYFLSAFFSRANTAALCTSLVYMISFLPYIVLLVLHNQLSVVAQTFLCLLSTTAFGQGVFFVTFLEGQEAGVQWSNVYQPPEQTGMTFGSVCWMILFDSGLYFLCGWYLNNLIPGTFGLRKPWYFPFTASYWKNLCGLVAKRPHAPGSDLSFINEHFDNKGSSLQNGEGKPGGGPPGVALISVTKEYEPHKAAVRDLTLTFHRDQITALLGTNGAGKTTVISMLTGLHAPTSGTIFINGKNLQTDLSSIRRELGVCPQQDVLFDNLTVREHLLLFASVKAPQWAWKELHQQVRRTLQEVELTQHQHKQTRVLSGGMKRKLSIGIAFIGTSRTVVLDEPTSGVDPCSRRSIWDILLKYREGRTVIFTTHHLDEAEALSDRVAFLHQGRLRCCAPPFCLTEAYGQGLSLTLTKQTPVLEADDPKDIARATSLIQTYIPQAFLKASSGGELVYGVPKDADRACFKGLFQALEQNLHSLHAMGFGISDTTLEEVQKPPVRGCEFGAYVSPHSPSFCKNACFWDIGGAPAGTPHTWGSPRPLAQAVALLGKRLRHTRRAWKGALSNLLLPVLFVALAMALFMVRPLAIDYLPLKLTPGHYDRAEAYFFSRSGSEGQELAHVLLRKFGDQDPLCADLNPDLKNSSCWRVDPLSQPRARDSCSCLRCPNASDGAPYLTNRLGHMLLNLSAFHLEEYLLLPSERPRLGGWSFGVRIPDQVQDANPNTWQPDTLAKVWYNQKSFHSLPSYLNHLNNLILWRHLRPDQDWRQYGITLYSHPYGGALLNEDKILESIRQCGVALCIVLGFSILSASLGSSVVRDRVTGAKRLQHISGLGYRTYWLTNFLYDMVFYLVSVSLCVTIIVAFQLTAFTFRENLAATALLLALFGYATLPWMYLMSRIFSSPDVAFISYVSLNFIFGLCTMLMTTMPRLLAIVSKAQNLQNIYDVLKWVFTIFPQFCLGQGLIELCYNQIKYDLTHNFGIDSYVSPFEMNFLGWIFVQLASQGTVLLLLRILLHWDLLQRPRGQSAIQGTVTSSKDVDVEKEQIRVLKGRTSEDLLVLYNLSKSYGSFFKRTIAVRDISLGIRRGECFGLLGPNGAGKSTTFKMLNGDAPPTSGRAVVRTPTGEVVDLSLAGTAGVRIGYCPQQDALDELLTGWEHLHYYCCLRGIPKPSIPQVVGDLVRRLHLEAHVDKLVATYSGGTKRKLSTALALLGKPDLLLLDEPSSGMDPCSKRFLWNTIMQEARRGCAVVLTSHSMEECEALCTRLAIMVNGSFRCLGSPQHIKDRFGDGYSVKIWLCQETNLHGAVSDCLKLHFPGIQFKGQRLNLLEYHVPKQWQCLADLFRVLENNKSLLNIKHYSITQTTLEQVFINFATEPQKSSQSTVAAPRGSYQPPHLPI</sequence>
<dbReference type="InterPro" id="IPR017871">
    <property type="entry name" value="ABC_transporter-like_CS"/>
</dbReference>
<dbReference type="Gene3D" id="3.40.50.300">
    <property type="entry name" value="P-loop containing nucleotide triphosphate hydrolases"/>
    <property type="match status" value="2"/>
</dbReference>
<keyword evidence="8 12" id="KW-1133">Transmembrane helix</keyword>
<dbReference type="GO" id="GO:0016887">
    <property type="term" value="F:ATP hydrolysis activity"/>
    <property type="evidence" value="ECO:0007669"/>
    <property type="project" value="InterPro"/>
</dbReference>
<feature type="transmembrane region" description="Helical" evidence="12">
    <location>
        <begin position="4635"/>
        <end position="4655"/>
    </location>
</feature>
<feature type="transmembrane region" description="Helical" evidence="12">
    <location>
        <begin position="3852"/>
        <end position="3875"/>
    </location>
</feature>
<feature type="transmembrane region" description="Helical" evidence="12">
    <location>
        <begin position="3807"/>
        <end position="3831"/>
    </location>
</feature>
<proteinExistence type="predicted"/>
<keyword evidence="11" id="KW-0968">Cytoplasmic vesicle</keyword>
<evidence type="ECO:0000313" key="15">
    <source>
        <dbReference type="RefSeq" id="XP_040500511.1"/>
    </source>
</evidence>
<dbReference type="SMART" id="SM00382">
    <property type="entry name" value="AAA"/>
    <property type="match status" value="2"/>
</dbReference>
<dbReference type="Pfam" id="PF12698">
    <property type="entry name" value="ABC2_membrane_3"/>
    <property type="match status" value="2"/>
</dbReference>
<comment type="subcellular location">
    <subcellularLocation>
        <location evidence="1">Cytoplasmic vesicle membrane</location>
        <topology evidence="1">Multi-pass membrane protein</topology>
    </subcellularLocation>
</comment>
<evidence type="ECO:0000256" key="12">
    <source>
        <dbReference type="SAM" id="Phobius"/>
    </source>
</evidence>
<dbReference type="Pfam" id="PF00005">
    <property type="entry name" value="ABC_tran"/>
    <property type="match status" value="2"/>
</dbReference>
<name>A0A8M1GXP6_URSMA</name>
<evidence type="ECO:0000256" key="9">
    <source>
        <dbReference type="ARBA" id="ARBA00023055"/>
    </source>
</evidence>
<evidence type="ECO:0000259" key="13">
    <source>
        <dbReference type="PROSITE" id="PS50893"/>
    </source>
</evidence>
<dbReference type="FunFam" id="3.40.50.300:FF:000298">
    <property type="entry name" value="ATP-binding cassette sub-family A member 12"/>
    <property type="match status" value="1"/>
</dbReference>
<dbReference type="KEGG" id="umr:103674668"/>
<dbReference type="GeneID" id="103674668"/>
<dbReference type="CTD" id="154664"/>
<keyword evidence="7" id="KW-1278">Translocase</keyword>
<evidence type="ECO:0000256" key="5">
    <source>
        <dbReference type="ARBA" id="ARBA00022741"/>
    </source>
</evidence>
<dbReference type="PROSITE" id="PS50893">
    <property type="entry name" value="ABC_TRANSPORTER_2"/>
    <property type="match status" value="2"/>
</dbReference>
<evidence type="ECO:0000313" key="14">
    <source>
        <dbReference type="Proteomes" id="UP000261680"/>
    </source>
</evidence>
<keyword evidence="2" id="KW-0813">Transport</keyword>
<feature type="domain" description="ABC transporter" evidence="13">
    <location>
        <begin position="4817"/>
        <end position="5055"/>
    </location>
</feature>
<feature type="transmembrane region" description="Helical" evidence="12">
    <location>
        <begin position="4557"/>
        <end position="4577"/>
    </location>
</feature>
<evidence type="ECO:0000256" key="10">
    <source>
        <dbReference type="ARBA" id="ARBA00023136"/>
    </source>
</evidence>
<feature type="transmembrane region" description="Helical" evidence="12">
    <location>
        <begin position="4607"/>
        <end position="4628"/>
    </location>
</feature>
<dbReference type="InterPro" id="IPR003593">
    <property type="entry name" value="AAA+_ATPase"/>
</dbReference>
<evidence type="ECO:0000256" key="8">
    <source>
        <dbReference type="ARBA" id="ARBA00022989"/>
    </source>
</evidence>
<keyword evidence="3 12" id="KW-0812">Transmembrane</keyword>
<dbReference type="InterPro" id="IPR026082">
    <property type="entry name" value="ABCA"/>
</dbReference>
<feature type="domain" description="ABC transporter" evidence="13">
    <location>
        <begin position="3944"/>
        <end position="4176"/>
    </location>
</feature>
<dbReference type="Pfam" id="PF23321">
    <property type="entry name" value="R1_ABCA1"/>
    <property type="match status" value="1"/>
</dbReference>
<dbReference type="GO" id="GO:0005319">
    <property type="term" value="F:lipid transporter activity"/>
    <property type="evidence" value="ECO:0007669"/>
    <property type="project" value="TreeGrafter"/>
</dbReference>
<evidence type="ECO:0000256" key="3">
    <source>
        <dbReference type="ARBA" id="ARBA00022692"/>
    </source>
</evidence>
<dbReference type="FunFam" id="3.40.50.300:FF:000689">
    <property type="entry name" value="ATP binding cassette subfamily A member 12"/>
    <property type="match status" value="1"/>
</dbReference>
<evidence type="ECO:0000256" key="4">
    <source>
        <dbReference type="ARBA" id="ARBA00022737"/>
    </source>
</evidence>
<keyword evidence="10 12" id="KW-0472">Membrane</keyword>
<feature type="transmembrane region" description="Helical" evidence="12">
    <location>
        <begin position="3672"/>
        <end position="3694"/>
    </location>
</feature>
<evidence type="ECO:0000256" key="6">
    <source>
        <dbReference type="ARBA" id="ARBA00022840"/>
    </source>
</evidence>
<dbReference type="RefSeq" id="XP_040500511.1">
    <property type="nucleotide sequence ID" value="XM_040644577.1"/>
</dbReference>
<feature type="transmembrane region" description="Helical" evidence="12">
    <location>
        <begin position="3714"/>
        <end position="3737"/>
    </location>
</feature>
<keyword evidence="5" id="KW-0547">Nucleotide-binding</keyword>
<evidence type="ECO:0000256" key="2">
    <source>
        <dbReference type="ARBA" id="ARBA00022448"/>
    </source>
</evidence>
<dbReference type="PROSITE" id="PS00211">
    <property type="entry name" value="ABC_TRANSPORTER_1"/>
    <property type="match status" value="1"/>
</dbReference>
<keyword evidence="14" id="KW-1185">Reference proteome</keyword>
<feature type="transmembrane region" description="Helical" evidence="12">
    <location>
        <begin position="4328"/>
        <end position="4348"/>
    </location>
</feature>
<evidence type="ECO:0000256" key="1">
    <source>
        <dbReference type="ARBA" id="ARBA00004439"/>
    </source>
</evidence>
<accession>A0A8M1GXP6</accession>
<reference evidence="15" key="1">
    <citation type="submission" date="2025-08" db="UniProtKB">
        <authorList>
            <consortium name="RefSeq"/>
        </authorList>
    </citation>
    <scope>IDENTIFICATION</scope>
    <source>
        <tissue evidence="15">Whole blood</tissue>
    </source>
</reference>
<evidence type="ECO:0000256" key="11">
    <source>
        <dbReference type="ARBA" id="ARBA00023329"/>
    </source>
</evidence>
<dbReference type="GO" id="GO:0032376">
    <property type="term" value="P:positive regulation of cholesterol transport"/>
    <property type="evidence" value="ECO:0007669"/>
    <property type="project" value="UniProtKB-ARBA"/>
</dbReference>
<feature type="transmembrane region" description="Helical" evidence="12">
    <location>
        <begin position="4752"/>
        <end position="4774"/>
    </location>
</feature>
<organism evidence="14 15">
    <name type="scientific">Ursus maritimus</name>
    <name type="common">Polar bear</name>
    <name type="synonym">Thalarctos maritimus</name>
    <dbReference type="NCBI Taxonomy" id="29073"/>
    <lineage>
        <taxon>Eukaryota</taxon>
        <taxon>Metazoa</taxon>
        <taxon>Chordata</taxon>
        <taxon>Craniata</taxon>
        <taxon>Vertebrata</taxon>
        <taxon>Euteleostomi</taxon>
        <taxon>Mammalia</taxon>
        <taxon>Eutheria</taxon>
        <taxon>Laurasiatheria</taxon>
        <taxon>Carnivora</taxon>
        <taxon>Caniformia</taxon>
        <taxon>Ursidae</taxon>
        <taxon>Ursus</taxon>
    </lineage>
</organism>
<dbReference type="InterPro" id="IPR027417">
    <property type="entry name" value="P-loop_NTPase"/>
</dbReference>
<dbReference type="InterPro" id="IPR013525">
    <property type="entry name" value="ABC2_TM"/>
</dbReference>
<feature type="transmembrane region" description="Helical" evidence="12">
    <location>
        <begin position="4667"/>
        <end position="4685"/>
    </location>
</feature>
<dbReference type="GO" id="GO:0030659">
    <property type="term" value="C:cytoplasmic vesicle membrane"/>
    <property type="evidence" value="ECO:0007669"/>
    <property type="project" value="UniProtKB-SubCell"/>
</dbReference>
<dbReference type="InterPro" id="IPR056264">
    <property type="entry name" value="R2_ABCA1-4-like"/>
</dbReference>